<proteinExistence type="predicted"/>
<name>A0AC34RRQ7_9BILA</name>
<evidence type="ECO:0000313" key="2">
    <source>
        <dbReference type="WBParaSite" id="JU765_v2.g9291.t1"/>
    </source>
</evidence>
<organism evidence="1 2">
    <name type="scientific">Panagrolaimus sp. JU765</name>
    <dbReference type="NCBI Taxonomy" id="591449"/>
    <lineage>
        <taxon>Eukaryota</taxon>
        <taxon>Metazoa</taxon>
        <taxon>Ecdysozoa</taxon>
        <taxon>Nematoda</taxon>
        <taxon>Chromadorea</taxon>
        <taxon>Rhabditida</taxon>
        <taxon>Tylenchina</taxon>
        <taxon>Panagrolaimomorpha</taxon>
        <taxon>Panagrolaimoidea</taxon>
        <taxon>Panagrolaimidae</taxon>
        <taxon>Panagrolaimus</taxon>
    </lineage>
</organism>
<dbReference type="WBParaSite" id="JU765_v2.g9291.t1">
    <property type="protein sequence ID" value="JU765_v2.g9291.t1"/>
    <property type="gene ID" value="JU765_v2.g9291"/>
</dbReference>
<evidence type="ECO:0000313" key="1">
    <source>
        <dbReference type="Proteomes" id="UP000887576"/>
    </source>
</evidence>
<dbReference type="Proteomes" id="UP000887576">
    <property type="component" value="Unplaced"/>
</dbReference>
<reference evidence="2" key="1">
    <citation type="submission" date="2022-11" db="UniProtKB">
        <authorList>
            <consortium name="WormBaseParasite"/>
        </authorList>
    </citation>
    <scope>IDENTIFICATION</scope>
</reference>
<accession>A0AC34RRQ7</accession>
<protein>
    <submittedName>
        <fullName evidence="2">RNase H type-1 domain-containing protein</fullName>
    </submittedName>
</protein>
<sequence>MLTFIPRTLVFVRKSSLSTKFEKTVVYTDGACSRNGTPLAAAGYGVYWGDGHEDNVAAPVSGAPTSIRAEYEAVCVALDQARK</sequence>